<dbReference type="Pfam" id="PF12697">
    <property type="entry name" value="Abhydrolase_6"/>
    <property type="match status" value="1"/>
</dbReference>
<dbReference type="InterPro" id="IPR029058">
    <property type="entry name" value="AB_hydrolase_fold"/>
</dbReference>
<dbReference type="Gene3D" id="3.40.50.1820">
    <property type="entry name" value="alpha/beta hydrolase"/>
    <property type="match status" value="1"/>
</dbReference>
<dbReference type="AlphaFoldDB" id="X7EK50"/>
<sequence length="323" mass="34031">MTLKAVLALALLVLAACAAATGKRAGSEARSAEERWPPIGRFVDVDGTRVHAYVAGSGPDLVLIHGASGNLRDWTFRFAERMTDRYRVIAFDRPGLGYTERLPGYGSAFNAGAESPQEQAALLARAATKLGVSNPVVVGHSFGGAVAMAWALDHDPAALVVVSGATMPWPGDLGAQYAVLGSSVGGALLAPVVAATAGETRIDEAVATIFAPQAAPEGYLDYVGAGLTLRPASLRANARQVNTLRPHVVEMSRRYPSLRLPVELVHGDADEIVPLDIHSRRLADILPDARLTVLDGIGHMPHQVAPQPVEDAIDRAARRAGLR</sequence>
<feature type="signal peptide" evidence="3">
    <location>
        <begin position="1"/>
        <end position="18"/>
    </location>
</feature>
<dbReference type="OrthoDB" id="9815441at2"/>
<evidence type="ECO:0000256" key="2">
    <source>
        <dbReference type="ARBA" id="ARBA00022801"/>
    </source>
</evidence>
<evidence type="ECO:0000256" key="1">
    <source>
        <dbReference type="ARBA" id="ARBA00010088"/>
    </source>
</evidence>
<dbReference type="PANTHER" id="PTHR43689:SF8">
    <property type="entry name" value="ALPHA_BETA-HYDROLASES SUPERFAMILY PROTEIN"/>
    <property type="match status" value="1"/>
</dbReference>
<feature type="chain" id="PRO_5004977304" evidence="3">
    <location>
        <begin position="19"/>
        <end position="323"/>
    </location>
</feature>
<dbReference type="InterPro" id="IPR002410">
    <property type="entry name" value="Peptidase_S33"/>
</dbReference>
<dbReference type="RefSeq" id="WP_037257314.1">
    <property type="nucleotide sequence ID" value="NZ_JALZ01000001.1"/>
</dbReference>
<comment type="similarity">
    <text evidence="1">Belongs to the peptidase S33 family.</text>
</comment>
<name>X7EK50_9RHOB</name>
<organism evidence="5 6">
    <name type="scientific">Roseivivax halodurans JCM 10272</name>
    <dbReference type="NCBI Taxonomy" id="1449350"/>
    <lineage>
        <taxon>Bacteria</taxon>
        <taxon>Pseudomonadati</taxon>
        <taxon>Pseudomonadota</taxon>
        <taxon>Alphaproteobacteria</taxon>
        <taxon>Rhodobacterales</taxon>
        <taxon>Roseobacteraceae</taxon>
        <taxon>Roseivivax</taxon>
    </lineage>
</organism>
<evidence type="ECO:0000313" key="5">
    <source>
        <dbReference type="EMBL" id="ETX16454.1"/>
    </source>
</evidence>
<evidence type="ECO:0000313" key="6">
    <source>
        <dbReference type="Proteomes" id="UP000022447"/>
    </source>
</evidence>
<proteinExistence type="inferred from homology"/>
<dbReference type="Proteomes" id="UP000022447">
    <property type="component" value="Unassembled WGS sequence"/>
</dbReference>
<dbReference type="eggNOG" id="COG2267">
    <property type="taxonomic scope" value="Bacteria"/>
</dbReference>
<dbReference type="GO" id="GO:0006508">
    <property type="term" value="P:proteolysis"/>
    <property type="evidence" value="ECO:0007669"/>
    <property type="project" value="InterPro"/>
</dbReference>
<gene>
    <name evidence="5" type="ORF">OCH239_01045</name>
</gene>
<dbReference type="EMBL" id="JALZ01000001">
    <property type="protein sequence ID" value="ETX16454.1"/>
    <property type="molecule type" value="Genomic_DNA"/>
</dbReference>
<keyword evidence="3" id="KW-0732">Signal</keyword>
<keyword evidence="6" id="KW-1185">Reference proteome</keyword>
<accession>X7EK50</accession>
<evidence type="ECO:0000259" key="4">
    <source>
        <dbReference type="Pfam" id="PF12697"/>
    </source>
</evidence>
<comment type="caution">
    <text evidence="5">The sequence shown here is derived from an EMBL/GenBank/DDBJ whole genome shotgun (WGS) entry which is preliminary data.</text>
</comment>
<dbReference type="GO" id="GO:0008233">
    <property type="term" value="F:peptidase activity"/>
    <property type="evidence" value="ECO:0007669"/>
    <property type="project" value="InterPro"/>
</dbReference>
<dbReference type="PROSITE" id="PS51257">
    <property type="entry name" value="PROKAR_LIPOPROTEIN"/>
    <property type="match status" value="1"/>
</dbReference>
<protein>
    <submittedName>
        <fullName evidence="5">Alpha/beta hydrolase</fullName>
    </submittedName>
</protein>
<dbReference type="PATRIC" id="fig|1449350.3.peg.212"/>
<dbReference type="PANTHER" id="PTHR43689">
    <property type="entry name" value="HYDROLASE"/>
    <property type="match status" value="1"/>
</dbReference>
<dbReference type="STRING" id="1449350.OCH239_01045"/>
<dbReference type="SUPFAM" id="SSF53474">
    <property type="entry name" value="alpha/beta-Hydrolases"/>
    <property type="match status" value="1"/>
</dbReference>
<reference evidence="5 6" key="1">
    <citation type="submission" date="2014-01" db="EMBL/GenBank/DDBJ databases">
        <title>Roseivivax halodurans JCM 10272 Genome Sequencing.</title>
        <authorList>
            <person name="Lai Q."/>
            <person name="Li G."/>
            <person name="Shao Z."/>
        </authorList>
    </citation>
    <scope>NUCLEOTIDE SEQUENCE [LARGE SCALE GENOMIC DNA]</scope>
    <source>
        <strain evidence="5 6">JCM 10272</strain>
    </source>
</reference>
<evidence type="ECO:0000256" key="3">
    <source>
        <dbReference type="SAM" id="SignalP"/>
    </source>
</evidence>
<keyword evidence="2 5" id="KW-0378">Hydrolase</keyword>
<feature type="domain" description="AB hydrolase-1" evidence="4">
    <location>
        <begin position="61"/>
        <end position="311"/>
    </location>
</feature>
<dbReference type="PRINTS" id="PR00111">
    <property type="entry name" value="ABHYDROLASE"/>
</dbReference>
<dbReference type="PRINTS" id="PR00793">
    <property type="entry name" value="PROAMNOPTASE"/>
</dbReference>
<dbReference type="InterPro" id="IPR000073">
    <property type="entry name" value="AB_hydrolase_1"/>
</dbReference>